<name>A0A1M7C5Y3_9FIRM</name>
<evidence type="ECO:0000256" key="5">
    <source>
        <dbReference type="ARBA" id="ARBA00022679"/>
    </source>
</evidence>
<protein>
    <submittedName>
        <fullName evidence="8">PTS system, fructose-specific IIA component</fullName>
    </submittedName>
</protein>
<keyword evidence="6" id="KW-0598">Phosphotransferase system</keyword>
<dbReference type="SUPFAM" id="SSF55804">
    <property type="entry name" value="Phoshotransferase/anion transport protein"/>
    <property type="match status" value="1"/>
</dbReference>
<dbReference type="PANTHER" id="PTHR47738">
    <property type="entry name" value="PTS SYSTEM FRUCTOSE-LIKE EIIA COMPONENT-RELATED"/>
    <property type="match status" value="1"/>
</dbReference>
<keyword evidence="9" id="KW-1185">Reference proteome</keyword>
<dbReference type="RefSeq" id="WP_073280238.1">
    <property type="nucleotide sequence ID" value="NZ_FRAC01000041.1"/>
</dbReference>
<dbReference type="Gene3D" id="3.40.930.10">
    <property type="entry name" value="Mannitol-specific EII, Chain A"/>
    <property type="match status" value="1"/>
</dbReference>
<gene>
    <name evidence="8" type="ORF">SAMN02745136_05337</name>
</gene>
<keyword evidence="3" id="KW-0597">Phosphoprotein</keyword>
<keyword evidence="2" id="KW-0813">Transport</keyword>
<keyword evidence="4" id="KW-0762">Sugar transport</keyword>
<dbReference type="EMBL" id="FRAC01000041">
    <property type="protein sequence ID" value="SHL62708.1"/>
    <property type="molecule type" value="Genomic_DNA"/>
</dbReference>
<dbReference type="GO" id="GO:0009401">
    <property type="term" value="P:phosphoenolpyruvate-dependent sugar phosphotransferase system"/>
    <property type="evidence" value="ECO:0007669"/>
    <property type="project" value="UniProtKB-KW"/>
</dbReference>
<evidence type="ECO:0000256" key="3">
    <source>
        <dbReference type="ARBA" id="ARBA00022553"/>
    </source>
</evidence>
<dbReference type="PANTHER" id="PTHR47738:SF2">
    <property type="entry name" value="PTS SYSTEM FRUCTOSE-LIKE EIIA COMPONENT"/>
    <property type="match status" value="1"/>
</dbReference>
<evidence type="ECO:0000256" key="6">
    <source>
        <dbReference type="ARBA" id="ARBA00022683"/>
    </source>
</evidence>
<evidence type="ECO:0000256" key="4">
    <source>
        <dbReference type="ARBA" id="ARBA00022597"/>
    </source>
</evidence>
<dbReference type="GO" id="GO:0005737">
    <property type="term" value="C:cytoplasm"/>
    <property type="evidence" value="ECO:0007669"/>
    <property type="project" value="UniProtKB-SubCell"/>
</dbReference>
<evidence type="ECO:0000313" key="9">
    <source>
        <dbReference type="Proteomes" id="UP000184386"/>
    </source>
</evidence>
<evidence type="ECO:0000256" key="2">
    <source>
        <dbReference type="ARBA" id="ARBA00022448"/>
    </source>
</evidence>
<dbReference type="FunFam" id="3.40.930.10:FF:000009">
    <property type="entry name" value="PTS system, fructose specific IIABC component"/>
    <property type="match status" value="1"/>
</dbReference>
<dbReference type="STRING" id="1121322.SAMN02745136_05337"/>
<dbReference type="Proteomes" id="UP000184386">
    <property type="component" value="Unassembled WGS sequence"/>
</dbReference>
<keyword evidence="5" id="KW-0808">Transferase</keyword>
<sequence>MELNFGALIDEKVIRFEFPGKDKNEIIKDIAALMYEAGKVTDKDKYAEGVFEREKECTTGIGKGIAIPHCKSEAVKEASFALIKLKDSVEWNSLDGKPVNYVIMLAAPDNGEDEHLRMLSQLARNLMDDDFVDILTHAGTVEEIKNLFMGGR</sequence>
<dbReference type="GO" id="GO:0016020">
    <property type="term" value="C:membrane"/>
    <property type="evidence" value="ECO:0007669"/>
    <property type="project" value="InterPro"/>
</dbReference>
<evidence type="ECO:0000256" key="1">
    <source>
        <dbReference type="ARBA" id="ARBA00004496"/>
    </source>
</evidence>
<dbReference type="NCBIfam" id="TIGR00848">
    <property type="entry name" value="fruA"/>
    <property type="match status" value="1"/>
</dbReference>
<comment type="subcellular location">
    <subcellularLocation>
        <location evidence="1">Cytoplasm</location>
    </subcellularLocation>
</comment>
<dbReference type="PROSITE" id="PS51094">
    <property type="entry name" value="PTS_EIIA_TYPE_2"/>
    <property type="match status" value="1"/>
</dbReference>
<evidence type="ECO:0000313" key="8">
    <source>
        <dbReference type="EMBL" id="SHL62708.1"/>
    </source>
</evidence>
<dbReference type="Pfam" id="PF00359">
    <property type="entry name" value="PTS_EIIA_2"/>
    <property type="match status" value="1"/>
</dbReference>
<dbReference type="InterPro" id="IPR051541">
    <property type="entry name" value="PTS_SugarTrans_NitroReg"/>
</dbReference>
<organism evidence="8 9">
    <name type="scientific">Anaerocolumna jejuensis DSM 15929</name>
    <dbReference type="NCBI Taxonomy" id="1121322"/>
    <lineage>
        <taxon>Bacteria</taxon>
        <taxon>Bacillati</taxon>
        <taxon>Bacillota</taxon>
        <taxon>Clostridia</taxon>
        <taxon>Lachnospirales</taxon>
        <taxon>Lachnospiraceae</taxon>
        <taxon>Anaerocolumna</taxon>
    </lineage>
</organism>
<accession>A0A1M7C5Y3</accession>
<dbReference type="AlphaFoldDB" id="A0A1M7C5Y3"/>
<dbReference type="InterPro" id="IPR016152">
    <property type="entry name" value="PTrfase/Anion_transptr"/>
</dbReference>
<evidence type="ECO:0000259" key="7">
    <source>
        <dbReference type="PROSITE" id="PS51094"/>
    </source>
</evidence>
<feature type="domain" description="PTS EIIA type-2" evidence="7">
    <location>
        <begin position="7"/>
        <end position="151"/>
    </location>
</feature>
<dbReference type="InterPro" id="IPR004715">
    <property type="entry name" value="PTS_IIA_fruc"/>
</dbReference>
<dbReference type="CDD" id="cd00211">
    <property type="entry name" value="PTS_IIA_fru"/>
    <property type="match status" value="1"/>
</dbReference>
<dbReference type="PROSITE" id="PS00372">
    <property type="entry name" value="PTS_EIIA_TYPE_2_HIS"/>
    <property type="match status" value="1"/>
</dbReference>
<reference evidence="8 9" key="1">
    <citation type="submission" date="2016-11" db="EMBL/GenBank/DDBJ databases">
        <authorList>
            <person name="Jaros S."/>
            <person name="Januszkiewicz K."/>
            <person name="Wedrychowicz H."/>
        </authorList>
    </citation>
    <scope>NUCLEOTIDE SEQUENCE [LARGE SCALE GENOMIC DNA]</scope>
    <source>
        <strain evidence="8 9">DSM 15929</strain>
    </source>
</reference>
<proteinExistence type="predicted"/>
<dbReference type="GO" id="GO:0008982">
    <property type="term" value="F:protein-N(PI)-phosphohistidine-sugar phosphotransferase activity"/>
    <property type="evidence" value="ECO:0007669"/>
    <property type="project" value="InterPro"/>
</dbReference>
<dbReference type="InterPro" id="IPR002178">
    <property type="entry name" value="PTS_EIIA_type-2_dom"/>
</dbReference>